<dbReference type="Proteomes" id="UP000499080">
    <property type="component" value="Unassembled WGS sequence"/>
</dbReference>
<sequence>MKSKLALVKKIHFISKLLYASRLQAIAIDAGSNKADEEAEGLDWIGLLAFMSVQAFLTVLRRGHCEFLMEEKRHFTPTRPQTPVGQLHDQRSAFCSFVVNRLTWKCSTAVISATGLFYYLMRRFF</sequence>
<evidence type="ECO:0000313" key="2">
    <source>
        <dbReference type="Proteomes" id="UP000499080"/>
    </source>
</evidence>
<dbReference type="AlphaFoldDB" id="A0A4Y2J023"/>
<keyword evidence="2" id="KW-1185">Reference proteome</keyword>
<name>A0A4Y2J023_ARAVE</name>
<gene>
    <name evidence="1" type="ORF">AVEN_123406_1</name>
</gene>
<comment type="caution">
    <text evidence="1">The sequence shown here is derived from an EMBL/GenBank/DDBJ whole genome shotgun (WGS) entry which is preliminary data.</text>
</comment>
<evidence type="ECO:0000313" key="1">
    <source>
        <dbReference type="EMBL" id="GBM83285.1"/>
    </source>
</evidence>
<organism evidence="1 2">
    <name type="scientific">Araneus ventricosus</name>
    <name type="common">Orbweaver spider</name>
    <name type="synonym">Epeira ventricosa</name>
    <dbReference type="NCBI Taxonomy" id="182803"/>
    <lineage>
        <taxon>Eukaryota</taxon>
        <taxon>Metazoa</taxon>
        <taxon>Ecdysozoa</taxon>
        <taxon>Arthropoda</taxon>
        <taxon>Chelicerata</taxon>
        <taxon>Arachnida</taxon>
        <taxon>Araneae</taxon>
        <taxon>Araneomorphae</taxon>
        <taxon>Entelegynae</taxon>
        <taxon>Araneoidea</taxon>
        <taxon>Araneidae</taxon>
        <taxon>Araneus</taxon>
    </lineage>
</organism>
<reference evidence="1 2" key="1">
    <citation type="journal article" date="2019" name="Sci. Rep.">
        <title>Orb-weaving spider Araneus ventricosus genome elucidates the spidroin gene catalogue.</title>
        <authorList>
            <person name="Kono N."/>
            <person name="Nakamura H."/>
            <person name="Ohtoshi R."/>
            <person name="Moran D.A.P."/>
            <person name="Shinohara A."/>
            <person name="Yoshida Y."/>
            <person name="Fujiwara M."/>
            <person name="Mori M."/>
            <person name="Tomita M."/>
            <person name="Arakawa K."/>
        </authorList>
    </citation>
    <scope>NUCLEOTIDE SEQUENCE [LARGE SCALE GENOMIC DNA]</scope>
</reference>
<accession>A0A4Y2J023</accession>
<proteinExistence type="predicted"/>
<protein>
    <submittedName>
        <fullName evidence="1">Uncharacterized protein</fullName>
    </submittedName>
</protein>
<dbReference type="EMBL" id="BGPR01108593">
    <property type="protein sequence ID" value="GBM83285.1"/>
    <property type="molecule type" value="Genomic_DNA"/>
</dbReference>